<dbReference type="Pfam" id="PF05591">
    <property type="entry name" value="T6SS_VipA"/>
    <property type="match status" value="1"/>
</dbReference>
<evidence type="ECO:0000313" key="2">
    <source>
        <dbReference type="Proteomes" id="UP000601768"/>
    </source>
</evidence>
<organism evidence="1 2">
    <name type="scientific">Neptunicella marina</name>
    <dbReference type="NCBI Taxonomy" id="2125989"/>
    <lineage>
        <taxon>Bacteria</taxon>
        <taxon>Pseudomonadati</taxon>
        <taxon>Pseudomonadota</taxon>
        <taxon>Gammaproteobacteria</taxon>
        <taxon>Alteromonadales</taxon>
        <taxon>Alteromonadaceae</taxon>
        <taxon>Neptunicella</taxon>
    </lineage>
</organism>
<evidence type="ECO:0000313" key="1">
    <source>
        <dbReference type="EMBL" id="MBC3766682.1"/>
    </source>
</evidence>
<dbReference type="Proteomes" id="UP000601768">
    <property type="component" value="Unassembled WGS sequence"/>
</dbReference>
<dbReference type="PIRSF" id="PIRSF028301">
    <property type="entry name" value="UCP028301"/>
    <property type="match status" value="1"/>
</dbReference>
<dbReference type="NCBIfam" id="TIGR03358">
    <property type="entry name" value="VI_chp_5"/>
    <property type="match status" value="1"/>
</dbReference>
<dbReference type="AlphaFoldDB" id="A0A8J6IVK1"/>
<proteinExistence type="predicted"/>
<dbReference type="RefSeq" id="WP_186507209.1">
    <property type="nucleotide sequence ID" value="NZ_JACNEP010000009.1"/>
</dbReference>
<sequence length="166" mass="18645">MAKEGSVAPKERVNIKYSPATGDAQEEVELPLKLLMMGDYTLRNDDTPVEERTPISVDKDNFNKVMEGQNLSLDVLVDNKLTGEDDAEMALNLKFKNLKDFEPENVVRQVPELNQMLEMREALTALKGPLGNVPAFRKKLEEALTDEEARNKLLAELKLNNTDTDA</sequence>
<dbReference type="PANTHER" id="PTHR35850">
    <property type="entry name" value="CYTOPLASMIC PROTEIN-RELATED"/>
    <property type="match status" value="1"/>
</dbReference>
<reference evidence="1" key="1">
    <citation type="journal article" date="2018" name="Int. J. Syst. Evol. Microbiol.">
        <title>Neptunicella marina gen. nov., sp. nov., isolated from surface seawater.</title>
        <authorList>
            <person name="Liu X."/>
            <person name="Lai Q."/>
            <person name="Du Y."/>
            <person name="Zhang X."/>
            <person name="Liu Z."/>
            <person name="Sun F."/>
            <person name="Shao Z."/>
        </authorList>
    </citation>
    <scope>NUCLEOTIDE SEQUENCE</scope>
    <source>
        <strain evidence="1">S27-2</strain>
    </source>
</reference>
<comment type="caution">
    <text evidence="1">The sequence shown here is derived from an EMBL/GenBank/DDBJ whole genome shotgun (WGS) entry which is preliminary data.</text>
</comment>
<reference evidence="1" key="2">
    <citation type="submission" date="2020-08" db="EMBL/GenBank/DDBJ databases">
        <authorList>
            <person name="Lai Q."/>
        </authorList>
    </citation>
    <scope>NUCLEOTIDE SEQUENCE</scope>
    <source>
        <strain evidence="1">S27-2</strain>
    </source>
</reference>
<name>A0A8J6IVK1_9ALTE</name>
<accession>A0A8J6IVK1</accession>
<gene>
    <name evidence="1" type="primary">tssB</name>
    <name evidence="1" type="ORF">H8B19_12400</name>
</gene>
<dbReference type="EMBL" id="JACNEP010000009">
    <property type="protein sequence ID" value="MBC3766682.1"/>
    <property type="molecule type" value="Genomic_DNA"/>
</dbReference>
<protein>
    <submittedName>
        <fullName evidence="1">Type VI secretion system contractile sheath small subunit</fullName>
    </submittedName>
</protein>
<keyword evidence="2" id="KW-1185">Reference proteome</keyword>
<dbReference type="PANTHER" id="PTHR35850:SF2">
    <property type="entry name" value="TYPE VI SECRETION SYSTEM CONTRACTILE SHEATH SMALL SUBUNIT"/>
    <property type="match status" value="1"/>
</dbReference>
<dbReference type="InterPro" id="IPR008312">
    <property type="entry name" value="T6SS_TssB1"/>
</dbReference>